<evidence type="ECO:0008006" key="8">
    <source>
        <dbReference type="Google" id="ProtNLM"/>
    </source>
</evidence>
<keyword evidence="4" id="KW-0732">Signal</keyword>
<feature type="chain" id="PRO_5031061661" description="Prokaryotic-type class I peptide chain release factors domain-containing protein" evidence="4">
    <location>
        <begin position="19"/>
        <end position="470"/>
    </location>
</feature>
<gene>
    <name evidence="7" type="ORF">OAUR00152_LOCUS25836</name>
</gene>
<evidence type="ECO:0000256" key="1">
    <source>
        <dbReference type="ARBA" id="ARBA00010835"/>
    </source>
</evidence>
<organism evidence="7">
    <name type="scientific">Odontella aurita</name>
    <dbReference type="NCBI Taxonomy" id="265563"/>
    <lineage>
        <taxon>Eukaryota</taxon>
        <taxon>Sar</taxon>
        <taxon>Stramenopiles</taxon>
        <taxon>Ochrophyta</taxon>
        <taxon>Bacillariophyta</taxon>
        <taxon>Mediophyceae</taxon>
        <taxon>Biddulphiophycidae</taxon>
        <taxon>Eupodiscales</taxon>
        <taxon>Odontellaceae</taxon>
        <taxon>Odontella</taxon>
    </lineage>
</organism>
<proteinExistence type="inferred from homology"/>
<accession>A0A7S4JCE8</accession>
<dbReference type="EMBL" id="HBKQ01037439">
    <property type="protein sequence ID" value="CAE2259189.1"/>
    <property type="molecule type" value="Transcribed_RNA"/>
</dbReference>
<name>A0A7S4JCE8_9STRA</name>
<dbReference type="Pfam" id="PF00472">
    <property type="entry name" value="RF-1"/>
    <property type="match status" value="1"/>
</dbReference>
<dbReference type="GO" id="GO:0003747">
    <property type="term" value="F:translation release factor activity"/>
    <property type="evidence" value="ECO:0007669"/>
    <property type="project" value="InterPro"/>
</dbReference>
<evidence type="ECO:0000256" key="3">
    <source>
        <dbReference type="SAM" id="MobiDB-lite"/>
    </source>
</evidence>
<dbReference type="PANTHER" id="PTHR46729:SF1">
    <property type="entry name" value="LEUKOCYTE RECEPTOR CLUSTER MEMBER 9"/>
    <property type="match status" value="1"/>
</dbReference>
<dbReference type="InterPro" id="IPR042653">
    <property type="entry name" value="Leng9"/>
</dbReference>
<reference evidence="7" key="1">
    <citation type="submission" date="2021-01" db="EMBL/GenBank/DDBJ databases">
        <authorList>
            <person name="Corre E."/>
            <person name="Pelletier E."/>
            <person name="Niang G."/>
            <person name="Scheremetjew M."/>
            <person name="Finn R."/>
            <person name="Kale V."/>
            <person name="Holt S."/>
            <person name="Cochrane G."/>
            <person name="Meng A."/>
            <person name="Brown T."/>
            <person name="Cohen L."/>
        </authorList>
    </citation>
    <scope>NUCLEOTIDE SEQUENCE</scope>
    <source>
        <strain evidence="7">Isolate 1302-5</strain>
    </source>
</reference>
<feature type="domain" description="MJ1316 RNA cyclic group end recognition" evidence="6">
    <location>
        <begin position="138"/>
        <end position="211"/>
    </location>
</feature>
<feature type="coiled-coil region" evidence="2">
    <location>
        <begin position="229"/>
        <end position="256"/>
    </location>
</feature>
<dbReference type="SUPFAM" id="SSF75620">
    <property type="entry name" value="Release factor"/>
    <property type="match status" value="1"/>
</dbReference>
<comment type="similarity">
    <text evidence="1">Belongs to the prokaryotic/mitochondrial release factor family.</text>
</comment>
<dbReference type="Pfam" id="PF04457">
    <property type="entry name" value="MJ1316"/>
    <property type="match status" value="1"/>
</dbReference>
<feature type="region of interest" description="Disordered" evidence="3">
    <location>
        <begin position="441"/>
        <end position="470"/>
    </location>
</feature>
<sequence length="470" mass="53168">MIVLSMMFTASILSRAGAFAAVRLQPWHATASFALSRKYLSGRNRMFATPGSEPNQPDLEPMSNLYQAWTIEQDRLLYENRREPIPRLAALLGRGLRGVEARLDKITDINSAAYARLFVEEDDTKSINGSTPQGGKLTPAKEVLRRIRWDGTLDQDAFAILHYDRVDEKIVETPFTASNDSIQGNEDLFVFALPEHRITGVKFKDRVVWDKAKRIDCVFGSMNGNGETIDQVAISYDEWKNKKDEEEELNRRRQSEVSDQIKFVLGDERFAVLKSLSSALLSRVPMDDELDNYLKSAQGVFRLAREETTHIPRDEIESLDLISELVALLPDDDLRQRILCKIEIKTARLEGRPQKGGSNSAQELPDLKESDIEEQFIRGSGAGGQKINKTSNRVILVHTPTQVRVECQETRSLSQNRKIARKRLRLKVDEFLNGDNSRVKMKAAKAVSKKARAKAKNKARRKKKAAAKES</sequence>
<evidence type="ECO:0000313" key="7">
    <source>
        <dbReference type="EMBL" id="CAE2259189.1"/>
    </source>
</evidence>
<dbReference type="InterPro" id="IPR000352">
    <property type="entry name" value="Pep_chain_release_fac_I"/>
</dbReference>
<evidence type="ECO:0000259" key="5">
    <source>
        <dbReference type="Pfam" id="PF00472"/>
    </source>
</evidence>
<feature type="domain" description="Prokaryotic-type class I peptide chain release factors" evidence="5">
    <location>
        <begin position="366"/>
        <end position="463"/>
    </location>
</feature>
<dbReference type="Gene3D" id="3.30.160.20">
    <property type="match status" value="1"/>
</dbReference>
<dbReference type="PANTHER" id="PTHR46729">
    <property type="entry name" value="LEUKOCYTE RECEPTOR CLUSTER MEMBER 9"/>
    <property type="match status" value="1"/>
</dbReference>
<evidence type="ECO:0000256" key="2">
    <source>
        <dbReference type="SAM" id="Coils"/>
    </source>
</evidence>
<evidence type="ECO:0000256" key="4">
    <source>
        <dbReference type="SAM" id="SignalP"/>
    </source>
</evidence>
<dbReference type="AlphaFoldDB" id="A0A7S4JCE8"/>
<keyword evidence="2" id="KW-0175">Coiled coil</keyword>
<dbReference type="InterPro" id="IPR045853">
    <property type="entry name" value="Pep_chain_release_fac_I_sf"/>
</dbReference>
<protein>
    <recommendedName>
        <fullName evidence="8">Prokaryotic-type class I peptide chain release factors domain-containing protein</fullName>
    </recommendedName>
</protein>
<dbReference type="InterPro" id="IPR040459">
    <property type="entry name" value="MJ1316"/>
</dbReference>
<feature type="signal peptide" evidence="4">
    <location>
        <begin position="1"/>
        <end position="18"/>
    </location>
</feature>
<evidence type="ECO:0000259" key="6">
    <source>
        <dbReference type="Pfam" id="PF04457"/>
    </source>
</evidence>